<comment type="caution">
    <text evidence="2">The sequence shown here is derived from an EMBL/GenBank/DDBJ whole genome shotgun (WGS) entry which is preliminary data.</text>
</comment>
<protein>
    <submittedName>
        <fullName evidence="2">Uncharacterized protein</fullName>
    </submittedName>
</protein>
<feature type="region of interest" description="Disordered" evidence="1">
    <location>
        <begin position="1"/>
        <end position="25"/>
    </location>
</feature>
<keyword evidence="3" id="KW-1185">Reference proteome</keyword>
<proteinExistence type="predicted"/>
<reference evidence="2" key="1">
    <citation type="submission" date="2021-06" db="EMBL/GenBank/DDBJ databases">
        <authorList>
            <person name="Hodson N. C."/>
            <person name="Mongue J. A."/>
            <person name="Jaron S. K."/>
        </authorList>
    </citation>
    <scope>NUCLEOTIDE SEQUENCE</scope>
</reference>
<evidence type="ECO:0000256" key="1">
    <source>
        <dbReference type="SAM" id="MobiDB-lite"/>
    </source>
</evidence>
<feature type="non-terminal residue" evidence="2">
    <location>
        <position position="25"/>
    </location>
</feature>
<dbReference type="AlphaFoldDB" id="A0A8J2PJ92"/>
<accession>A0A8J2PJ92</accession>
<gene>
    <name evidence="2" type="ORF">AFUS01_LOCUS34528</name>
</gene>
<sequence length="25" mass="2765">MDPSKSNPIYERSDDEDGVVSISSH</sequence>
<evidence type="ECO:0000313" key="2">
    <source>
        <dbReference type="EMBL" id="CAG7824369.1"/>
    </source>
</evidence>
<evidence type="ECO:0000313" key="3">
    <source>
        <dbReference type="Proteomes" id="UP000708208"/>
    </source>
</evidence>
<dbReference type="EMBL" id="CAJVCH010532488">
    <property type="protein sequence ID" value="CAG7824369.1"/>
    <property type="molecule type" value="Genomic_DNA"/>
</dbReference>
<dbReference type="Proteomes" id="UP000708208">
    <property type="component" value="Unassembled WGS sequence"/>
</dbReference>
<name>A0A8J2PJ92_9HEXA</name>
<organism evidence="2 3">
    <name type="scientific">Allacma fusca</name>
    <dbReference type="NCBI Taxonomy" id="39272"/>
    <lineage>
        <taxon>Eukaryota</taxon>
        <taxon>Metazoa</taxon>
        <taxon>Ecdysozoa</taxon>
        <taxon>Arthropoda</taxon>
        <taxon>Hexapoda</taxon>
        <taxon>Collembola</taxon>
        <taxon>Symphypleona</taxon>
        <taxon>Sminthuridae</taxon>
        <taxon>Allacma</taxon>
    </lineage>
</organism>